<dbReference type="Proteomes" id="UP000178486">
    <property type="component" value="Unassembled WGS sequence"/>
</dbReference>
<feature type="domain" description="AAA" evidence="1">
    <location>
        <begin position="36"/>
        <end position="162"/>
    </location>
</feature>
<dbReference type="Pfam" id="PF13173">
    <property type="entry name" value="AAA_14"/>
    <property type="match status" value="1"/>
</dbReference>
<dbReference type="PANTHER" id="PTHR33295:SF8">
    <property type="entry name" value="AAA+ ATPASE DOMAIN-CONTAINING PROTEIN"/>
    <property type="match status" value="1"/>
</dbReference>
<dbReference type="EMBL" id="MGAU01000057">
    <property type="protein sequence ID" value="OGK53567.1"/>
    <property type="molecule type" value="Genomic_DNA"/>
</dbReference>
<comment type="caution">
    <text evidence="3">The sequence shown here is derived from an EMBL/GenBank/DDBJ whole genome shotgun (WGS) entry which is preliminary data.</text>
</comment>
<name>A0A1F7JDA0_9BACT</name>
<dbReference type="AlphaFoldDB" id="A0A1F7JDA0"/>
<evidence type="ECO:0000313" key="4">
    <source>
        <dbReference type="Proteomes" id="UP000178486"/>
    </source>
</evidence>
<proteinExistence type="predicted"/>
<dbReference type="PANTHER" id="PTHR33295">
    <property type="entry name" value="ATPASE"/>
    <property type="match status" value="1"/>
</dbReference>
<dbReference type="SUPFAM" id="SSF52540">
    <property type="entry name" value="P-loop containing nucleoside triphosphate hydrolases"/>
    <property type="match status" value="1"/>
</dbReference>
<evidence type="ECO:0008006" key="5">
    <source>
        <dbReference type="Google" id="ProtNLM"/>
    </source>
</evidence>
<evidence type="ECO:0000259" key="1">
    <source>
        <dbReference type="Pfam" id="PF13173"/>
    </source>
</evidence>
<dbReference type="InterPro" id="IPR027417">
    <property type="entry name" value="P-loop_NTPase"/>
</dbReference>
<accession>A0A1F7JDA0</accession>
<protein>
    <recommendedName>
        <fullName evidence="5">AAA+ ATPase domain-containing protein</fullName>
    </recommendedName>
</protein>
<organism evidence="3 4">
    <name type="scientific">Candidatus Roizmanbacteria bacterium RIFCSPLOWO2_01_FULL_45_11</name>
    <dbReference type="NCBI Taxonomy" id="1802070"/>
    <lineage>
        <taxon>Bacteria</taxon>
        <taxon>Candidatus Roizmaniibacteriota</taxon>
    </lineage>
</organism>
<dbReference type="InterPro" id="IPR025420">
    <property type="entry name" value="DUF4143"/>
</dbReference>
<reference evidence="3 4" key="1">
    <citation type="journal article" date="2016" name="Nat. Commun.">
        <title>Thousands of microbial genomes shed light on interconnected biogeochemical processes in an aquifer system.</title>
        <authorList>
            <person name="Anantharaman K."/>
            <person name="Brown C.T."/>
            <person name="Hug L.A."/>
            <person name="Sharon I."/>
            <person name="Castelle C.J."/>
            <person name="Probst A.J."/>
            <person name="Thomas B.C."/>
            <person name="Singh A."/>
            <person name="Wilkins M.J."/>
            <person name="Karaoz U."/>
            <person name="Brodie E.L."/>
            <person name="Williams K.H."/>
            <person name="Hubbard S.S."/>
            <person name="Banfield J.F."/>
        </authorList>
    </citation>
    <scope>NUCLEOTIDE SEQUENCE [LARGE SCALE GENOMIC DNA]</scope>
</reference>
<evidence type="ECO:0000259" key="2">
    <source>
        <dbReference type="Pfam" id="PF13635"/>
    </source>
</evidence>
<dbReference type="Pfam" id="PF13635">
    <property type="entry name" value="DUF4143"/>
    <property type="match status" value="1"/>
</dbReference>
<feature type="domain" description="DUF4143" evidence="2">
    <location>
        <begin position="214"/>
        <end position="359"/>
    </location>
</feature>
<sequence length="425" mass="49450">MKQLLHNLVGNWWNNPLPAIKSRDVDVQSYFDPNVRKILSVVGFRRVGKTFTLLDFARKYGKGKCVYINFEDERVPKKTEILSRLVDLLTELKANQPFVLLMDEIQEIPDWSLWARRINETTQHRLILSGSSSKLSSREIPTELRGQTITIPMFPLNWNEFLSFREADINILPHANILNLLREYVQFGGLPEIVLAEEGLRPLILADYLSSFVDRDIVERYKLRNKEAFSDLLRLLPNTRSYTYSRLANSLKGVGHTVSKATVIRYMQWLESSFFVARLEVFSANVKSRIQTMKKSYLVDNYFSSHFSSALSPNFGHLMEQVVFHKLHRRNAWDPRYETTYWKDYSGNEVDFIVMHNKAVEELIQVTYASNMTEVSEREIKALVKAAKALKKLSGTLVTWDDIEQTTIIDGIEVHYMSLWKWLAQ</sequence>
<dbReference type="InterPro" id="IPR041682">
    <property type="entry name" value="AAA_14"/>
</dbReference>
<gene>
    <name evidence="3" type="ORF">A3B56_01325</name>
</gene>
<evidence type="ECO:0000313" key="3">
    <source>
        <dbReference type="EMBL" id="OGK53567.1"/>
    </source>
</evidence>